<accession>A0A5N6QCV3</accession>
<organism evidence="1 2">
    <name type="scientific">Carpinus fangiana</name>
    <dbReference type="NCBI Taxonomy" id="176857"/>
    <lineage>
        <taxon>Eukaryota</taxon>
        <taxon>Viridiplantae</taxon>
        <taxon>Streptophyta</taxon>
        <taxon>Embryophyta</taxon>
        <taxon>Tracheophyta</taxon>
        <taxon>Spermatophyta</taxon>
        <taxon>Magnoliopsida</taxon>
        <taxon>eudicotyledons</taxon>
        <taxon>Gunneridae</taxon>
        <taxon>Pentapetalae</taxon>
        <taxon>rosids</taxon>
        <taxon>fabids</taxon>
        <taxon>Fagales</taxon>
        <taxon>Betulaceae</taxon>
        <taxon>Carpinus</taxon>
    </lineage>
</organism>
<keyword evidence="2" id="KW-1185">Reference proteome</keyword>
<reference evidence="1 2" key="1">
    <citation type="submission" date="2019-06" db="EMBL/GenBank/DDBJ databases">
        <title>A chromosomal-level reference genome of Carpinus fangiana (Coryloideae, Betulaceae).</title>
        <authorList>
            <person name="Yang X."/>
            <person name="Wang Z."/>
            <person name="Zhang L."/>
            <person name="Hao G."/>
            <person name="Liu J."/>
            <person name="Yang Y."/>
        </authorList>
    </citation>
    <scope>NUCLEOTIDE SEQUENCE [LARGE SCALE GENOMIC DNA]</scope>
    <source>
        <strain evidence="1">Cfa_2016G</strain>
        <tissue evidence="1">Leaf</tissue>
    </source>
</reference>
<evidence type="ECO:0000313" key="1">
    <source>
        <dbReference type="EMBL" id="KAE7997015.1"/>
    </source>
</evidence>
<dbReference type="Proteomes" id="UP000327013">
    <property type="component" value="Chromosome 1"/>
</dbReference>
<protein>
    <submittedName>
        <fullName evidence="1">Uncharacterized protein</fullName>
    </submittedName>
</protein>
<sequence length="77" mass="9338">MQTWWRMREKEKHERKHTGSWRRSWRLRVGDDSDEDGNELVKGVSLLGEACVYKNNAKSQYFIDIRRERALGEIWEI</sequence>
<evidence type="ECO:0000313" key="2">
    <source>
        <dbReference type="Proteomes" id="UP000327013"/>
    </source>
</evidence>
<dbReference type="EMBL" id="CM017321">
    <property type="protein sequence ID" value="KAE7997015.1"/>
    <property type="molecule type" value="Genomic_DNA"/>
</dbReference>
<dbReference type="AlphaFoldDB" id="A0A5N6QCV3"/>
<name>A0A5N6QCV3_9ROSI</name>
<gene>
    <name evidence="1" type="ORF">FH972_001688</name>
</gene>
<proteinExistence type="predicted"/>